<dbReference type="Proteomes" id="UP001358586">
    <property type="component" value="Chromosome 11"/>
</dbReference>
<dbReference type="Gene3D" id="3.80.10.10">
    <property type="entry name" value="Ribonuclease Inhibitor"/>
    <property type="match status" value="1"/>
</dbReference>
<dbReference type="SMART" id="SM00256">
    <property type="entry name" value="FBOX"/>
    <property type="match status" value="1"/>
</dbReference>
<dbReference type="Pfam" id="PF12222">
    <property type="entry name" value="PNGaseA"/>
    <property type="match status" value="2"/>
</dbReference>
<evidence type="ECO:0000313" key="3">
    <source>
        <dbReference type="EMBL" id="KAK5786842.1"/>
    </source>
</evidence>
<dbReference type="SUPFAM" id="SSF56112">
    <property type="entry name" value="Protein kinase-like (PK-like)"/>
    <property type="match status" value="1"/>
</dbReference>
<feature type="compositionally biased region" description="Low complexity" evidence="1">
    <location>
        <begin position="86"/>
        <end position="111"/>
    </location>
</feature>
<accession>A0ABR0N981</accession>
<evidence type="ECO:0000313" key="4">
    <source>
        <dbReference type="Proteomes" id="UP001358586"/>
    </source>
</evidence>
<reference evidence="3 4" key="1">
    <citation type="submission" date="2023-03" db="EMBL/GenBank/DDBJ databases">
        <title>WGS of Gossypium arboreum.</title>
        <authorList>
            <person name="Yu D."/>
        </authorList>
    </citation>
    <scope>NUCLEOTIDE SEQUENCE [LARGE SCALE GENOMIC DNA]</scope>
    <source>
        <tissue evidence="3">Leaf</tissue>
    </source>
</reference>
<dbReference type="EMBL" id="JARKNE010000011">
    <property type="protein sequence ID" value="KAK5786842.1"/>
    <property type="molecule type" value="Genomic_DNA"/>
</dbReference>
<dbReference type="InterPro" id="IPR056948">
    <property type="entry name" value="PNGaseA_N"/>
</dbReference>
<keyword evidence="4" id="KW-1185">Reference proteome</keyword>
<evidence type="ECO:0000256" key="1">
    <source>
        <dbReference type="SAM" id="MobiDB-lite"/>
    </source>
</evidence>
<evidence type="ECO:0000259" key="2">
    <source>
        <dbReference type="PROSITE" id="PS50181"/>
    </source>
</evidence>
<proteinExistence type="predicted"/>
<dbReference type="InterPro" id="IPR021102">
    <property type="entry name" value="PNGase_A"/>
</dbReference>
<organism evidence="3 4">
    <name type="scientific">Gossypium arboreum</name>
    <name type="common">Tree cotton</name>
    <name type="synonym">Gossypium nanking</name>
    <dbReference type="NCBI Taxonomy" id="29729"/>
    <lineage>
        <taxon>Eukaryota</taxon>
        <taxon>Viridiplantae</taxon>
        <taxon>Streptophyta</taxon>
        <taxon>Embryophyta</taxon>
        <taxon>Tracheophyta</taxon>
        <taxon>Spermatophyta</taxon>
        <taxon>Magnoliopsida</taxon>
        <taxon>eudicotyledons</taxon>
        <taxon>Gunneridae</taxon>
        <taxon>Pentapetalae</taxon>
        <taxon>rosids</taxon>
        <taxon>malvids</taxon>
        <taxon>Malvales</taxon>
        <taxon>Malvaceae</taxon>
        <taxon>Malvoideae</taxon>
        <taxon>Gossypium</taxon>
    </lineage>
</organism>
<dbReference type="Pfam" id="PF00646">
    <property type="entry name" value="F-box"/>
    <property type="match status" value="1"/>
</dbReference>
<protein>
    <recommendedName>
        <fullName evidence="2">F-box domain-containing protein</fullName>
    </recommendedName>
</protein>
<dbReference type="InterPro" id="IPR055357">
    <property type="entry name" value="LRR_At1g61320_AtMIF1"/>
</dbReference>
<dbReference type="InterPro" id="IPR011009">
    <property type="entry name" value="Kinase-like_dom_sf"/>
</dbReference>
<name>A0ABR0N981_GOSAR</name>
<feature type="domain" description="F-box" evidence="2">
    <location>
        <begin position="858"/>
        <end position="908"/>
    </location>
</feature>
<dbReference type="InterPro" id="IPR036047">
    <property type="entry name" value="F-box-like_dom_sf"/>
</dbReference>
<dbReference type="PANTHER" id="PTHR31104">
    <property type="entry name" value="PEPTIDE-N4-(N-ACETYL-BETA-GLUCOSAMINYL)ASPARAGINE AMIDASE A PROTEIN"/>
    <property type="match status" value="1"/>
</dbReference>
<feature type="region of interest" description="Disordered" evidence="1">
    <location>
        <begin position="1"/>
        <end position="21"/>
    </location>
</feature>
<sequence>MTSGTRMPTWKERENNKRRERRRRAIAAKIFAGLRMYGNYKLPKHCDNNEVLKALCNEAGWTVEPDGTTYRKGCKPLERMDVVGGSATASPSSSYHPSPMSSSFPSTASSSYVVNSNGDGSSLIPWLKNLSSASSSPMSSKLPHIYIHSGSISAPVTPPLSSPTARTPRTNTDWEDLTARPGWSAQQHSFLPSSTPPSPGRQIVPDPEWFAGLRIPLSGPTSPTFSLVSSNPFGFKEEVLAGGGSRMWTPGQSGTCSPAIAAGSDHTADVPMSEVISDEFAFGSNATGLVKPWEGERIHEYCGSDDLELTLGSSRIRYCLYVVSYYLEGLVHRIGSVLVVHQRAGCSGSVYQGTLSEGLNVAIKVFNSELEGALRASRSSVRLITMIDPASALEYLHHSQTIPIAYCDLKPKHDFGYTYGKPPVFANYTFPSNCPFQEFSKIVLEWNATCKGRQFDRIFGVWLSGVELLRSCTAEPKATGIVWSVKKDVTQYSSLLLMNKTQTFAVYMGNLVDQTYTGVYHVNVSLYFYPAVEKVNLGSGIGSKADLIIPFSKDLLLNDGLWSKIENSTDIKVKEFEIPQNVYQAVLEVYVSFHENDEFWYGNPPSGIIPQLWRPISAIGSFDLPTYDIEITPFLGKLLDGKSHKLSFSVTNALNVWYIDANLHLWLDCKSSKTKGKLLHHSIAPLNVSSVIDVEGLNGAYVTKATRSISSTGWIKSSYGTITTKSTQDLSYRNSMVIAKDGNLQIVNQKIHFDDRVHSKMPGFNLKPKKSLKRFVFNIYSDYINQGNGTSLTVSNFTLGFNEKKFKDKVRNLQKGNGFMVVKDNLVVNGVGNTQQIYKYDGFKSCYYRNGCKRMALEDKISALPDDILLTILSLLTLKQAVATSILSQRWRYLWTSLHTLNFRYEEILHRNDGDTDNEWGCKIYGANYMERFKQVVNQVLRSHKALKLHDFGIHYPLDASCGDLIDIWVAFAIAFKVSKLELNFSTNQVPIWVCSFKNYSFPLDLFDKTKTIEPYLVQLDRVFSVCAPPLNVDNGFECFRELFLKSVDLTDEQFETILSSCTFLECLHVLYSSRLVNVKHAVPHMKLKSLEMYRCFQLKKLEIFAPNLVSFKYLGPKINISVKDAKQLVHACMRSNWETWEFSRPNPLSLPNMQRGDFVFGQFAAYLPQIEHLVMDASSFGVSGKMSKLSSFGSCHGKKVLDNGPLLYNLRHLSLSSLNYAHGPFGMLDCYEMLASFVKVSPFLHRLELHFELYPLQDPKLRRIAVSPHNYLKEVLVSGFYGNKLVVDLIMVVFDFAIELEKIEISTAYLGDPSKCTISLKPDDDFLVRKSIERLHERMPAKAQLYILDGL</sequence>
<dbReference type="Pfam" id="PF25156">
    <property type="entry name" value="PNGase_A_C"/>
    <property type="match status" value="1"/>
</dbReference>
<comment type="caution">
    <text evidence="3">The sequence shown here is derived from an EMBL/GenBank/DDBJ whole genome shotgun (WGS) entry which is preliminary data.</text>
</comment>
<feature type="region of interest" description="Disordered" evidence="1">
    <location>
        <begin position="85"/>
        <end position="112"/>
    </location>
</feature>
<dbReference type="InterPro" id="IPR032675">
    <property type="entry name" value="LRR_dom_sf"/>
</dbReference>
<gene>
    <name evidence="3" type="ORF">PVK06_041488</name>
</gene>
<dbReference type="Pfam" id="PF05687">
    <property type="entry name" value="BES1_N"/>
    <property type="match status" value="1"/>
</dbReference>
<dbReference type="InterPro" id="IPR001810">
    <property type="entry name" value="F-box_dom"/>
</dbReference>
<dbReference type="Gene3D" id="1.20.1280.50">
    <property type="match status" value="1"/>
</dbReference>
<dbReference type="PROSITE" id="PS50181">
    <property type="entry name" value="FBOX"/>
    <property type="match status" value="1"/>
</dbReference>
<dbReference type="Pfam" id="PF23622">
    <property type="entry name" value="LRR_At1g61320_AtMIF1"/>
    <property type="match status" value="1"/>
</dbReference>
<dbReference type="SUPFAM" id="SSF81383">
    <property type="entry name" value="F-box domain"/>
    <property type="match status" value="1"/>
</dbReference>
<dbReference type="InterPro" id="IPR008540">
    <property type="entry name" value="BES1_N"/>
</dbReference>